<organism evidence="9 10">
    <name type="scientific">Halorubellus litoreus</name>
    <dbReference type="NCBI Taxonomy" id="755308"/>
    <lineage>
        <taxon>Archaea</taxon>
        <taxon>Methanobacteriati</taxon>
        <taxon>Methanobacteriota</taxon>
        <taxon>Stenosarchaea group</taxon>
        <taxon>Halobacteria</taxon>
        <taxon>Halobacteriales</taxon>
        <taxon>Halorubellaceae</taxon>
        <taxon>Halorubellus</taxon>
    </lineage>
</organism>
<dbReference type="SMART" id="SM00388">
    <property type="entry name" value="HisKA"/>
    <property type="match status" value="1"/>
</dbReference>
<dbReference type="Gene3D" id="3.30.565.10">
    <property type="entry name" value="Histidine kinase-like ATPase, C-terminal domain"/>
    <property type="match status" value="1"/>
</dbReference>
<feature type="transmembrane region" description="Helical" evidence="7">
    <location>
        <begin position="105"/>
        <end position="129"/>
    </location>
</feature>
<feature type="domain" description="Histidine kinase" evidence="8">
    <location>
        <begin position="151"/>
        <end position="343"/>
    </location>
</feature>
<evidence type="ECO:0000313" key="10">
    <source>
        <dbReference type="Proteomes" id="UP001596395"/>
    </source>
</evidence>
<evidence type="ECO:0000256" key="4">
    <source>
        <dbReference type="ARBA" id="ARBA00022679"/>
    </source>
</evidence>
<gene>
    <name evidence="9" type="ORF">ACFQGB_12590</name>
</gene>
<dbReference type="PROSITE" id="PS50109">
    <property type="entry name" value="HIS_KIN"/>
    <property type="match status" value="1"/>
</dbReference>
<dbReference type="Gene3D" id="1.10.287.130">
    <property type="match status" value="1"/>
</dbReference>
<sequence>MNETPSRGADATRGRPNALVVLGATLLVVVVVLTVLASNPLEARLVQASFPTVLSLGIVAYGRRHDHTLSRHSPRPLGEWLLAILLYFVFVGAWFFVLSETFKTTIPLAILTSITAGTALGAVIGVYAVRLNAANEELVAANDELSAFASIVSHDVRNPVQVASGSLDLLAADLPDDDENVERIEHSLDRIDTIIENVLVLTRGIEDVSDSRPVELAAAASDAWETTDAPDASLSLADPPTVTANEDLLATLLENLFRNANDHSPDAVTVTVGELADEDGFYVEDDGPGIPAGDRDGIFGMGESGSGGTGIGLFVVGRVADVHGWAYRVTSGAAGGARFEFRT</sequence>
<evidence type="ECO:0000256" key="2">
    <source>
        <dbReference type="ARBA" id="ARBA00012438"/>
    </source>
</evidence>
<feature type="transmembrane region" description="Helical" evidence="7">
    <location>
        <begin position="17"/>
        <end position="37"/>
    </location>
</feature>
<dbReference type="SUPFAM" id="SSF55874">
    <property type="entry name" value="ATPase domain of HSP90 chaperone/DNA topoisomerase II/histidine kinase"/>
    <property type="match status" value="1"/>
</dbReference>
<keyword evidence="5 9" id="KW-0418">Kinase</keyword>
<keyword evidence="3" id="KW-0597">Phosphoprotein</keyword>
<dbReference type="PANTHER" id="PTHR43711:SF1">
    <property type="entry name" value="HISTIDINE KINASE 1"/>
    <property type="match status" value="1"/>
</dbReference>
<dbReference type="GO" id="GO:0000160">
    <property type="term" value="P:phosphorelay signal transduction system"/>
    <property type="evidence" value="ECO:0007669"/>
    <property type="project" value="UniProtKB-KW"/>
</dbReference>
<evidence type="ECO:0000256" key="7">
    <source>
        <dbReference type="SAM" id="Phobius"/>
    </source>
</evidence>
<dbReference type="PANTHER" id="PTHR43711">
    <property type="entry name" value="TWO-COMPONENT HISTIDINE KINASE"/>
    <property type="match status" value="1"/>
</dbReference>
<accession>A0ABD5VJ15</accession>
<dbReference type="InterPro" id="IPR003594">
    <property type="entry name" value="HATPase_dom"/>
</dbReference>
<name>A0ABD5VJ15_9EURY</name>
<dbReference type="CDD" id="cd00082">
    <property type="entry name" value="HisKA"/>
    <property type="match status" value="1"/>
</dbReference>
<comment type="caution">
    <text evidence="9">The sequence shown here is derived from an EMBL/GenBank/DDBJ whole genome shotgun (WGS) entry which is preliminary data.</text>
</comment>
<evidence type="ECO:0000259" key="8">
    <source>
        <dbReference type="PROSITE" id="PS50109"/>
    </source>
</evidence>
<dbReference type="RefSeq" id="WP_336350656.1">
    <property type="nucleotide sequence ID" value="NZ_JAZAQL010000002.1"/>
</dbReference>
<dbReference type="GO" id="GO:0004673">
    <property type="term" value="F:protein histidine kinase activity"/>
    <property type="evidence" value="ECO:0007669"/>
    <property type="project" value="UniProtKB-EC"/>
</dbReference>
<evidence type="ECO:0000256" key="5">
    <source>
        <dbReference type="ARBA" id="ARBA00022777"/>
    </source>
</evidence>
<dbReference type="Pfam" id="PF02518">
    <property type="entry name" value="HATPase_c"/>
    <property type="match status" value="1"/>
</dbReference>
<dbReference type="CDD" id="cd00075">
    <property type="entry name" value="HATPase"/>
    <property type="match status" value="1"/>
</dbReference>
<dbReference type="InterPro" id="IPR036097">
    <property type="entry name" value="HisK_dim/P_sf"/>
</dbReference>
<evidence type="ECO:0000256" key="6">
    <source>
        <dbReference type="ARBA" id="ARBA00023012"/>
    </source>
</evidence>
<dbReference type="InterPro" id="IPR004358">
    <property type="entry name" value="Sig_transdc_His_kin-like_C"/>
</dbReference>
<keyword evidence="4" id="KW-0808">Transferase</keyword>
<dbReference type="InterPro" id="IPR003661">
    <property type="entry name" value="HisK_dim/P_dom"/>
</dbReference>
<dbReference type="EC" id="2.7.13.3" evidence="2"/>
<dbReference type="SMART" id="SM00387">
    <property type="entry name" value="HATPase_c"/>
    <property type="match status" value="1"/>
</dbReference>
<keyword evidence="7" id="KW-0812">Transmembrane</keyword>
<evidence type="ECO:0000256" key="1">
    <source>
        <dbReference type="ARBA" id="ARBA00000085"/>
    </source>
</evidence>
<keyword evidence="6" id="KW-0902">Two-component regulatory system</keyword>
<dbReference type="InterPro" id="IPR005467">
    <property type="entry name" value="His_kinase_dom"/>
</dbReference>
<keyword evidence="7" id="KW-1133">Transmembrane helix</keyword>
<keyword evidence="10" id="KW-1185">Reference proteome</keyword>
<dbReference type="EMBL" id="JBHSXN010000002">
    <property type="protein sequence ID" value="MFC6953703.1"/>
    <property type="molecule type" value="Genomic_DNA"/>
</dbReference>
<reference evidence="9 10" key="1">
    <citation type="journal article" date="2019" name="Int. J. Syst. Evol. Microbiol.">
        <title>The Global Catalogue of Microorganisms (GCM) 10K type strain sequencing project: providing services to taxonomists for standard genome sequencing and annotation.</title>
        <authorList>
            <consortium name="The Broad Institute Genomics Platform"/>
            <consortium name="The Broad Institute Genome Sequencing Center for Infectious Disease"/>
            <person name="Wu L."/>
            <person name="Ma J."/>
        </authorList>
    </citation>
    <scope>NUCLEOTIDE SEQUENCE [LARGE SCALE GENOMIC DNA]</scope>
    <source>
        <strain evidence="9 10">GX26</strain>
    </source>
</reference>
<keyword evidence="7" id="KW-0472">Membrane</keyword>
<dbReference type="InterPro" id="IPR050736">
    <property type="entry name" value="Sensor_HK_Regulatory"/>
</dbReference>
<dbReference type="InterPro" id="IPR036890">
    <property type="entry name" value="HATPase_C_sf"/>
</dbReference>
<protein>
    <recommendedName>
        <fullName evidence="2">histidine kinase</fullName>
        <ecNumber evidence="2">2.7.13.3</ecNumber>
    </recommendedName>
</protein>
<evidence type="ECO:0000313" key="9">
    <source>
        <dbReference type="EMBL" id="MFC6953703.1"/>
    </source>
</evidence>
<feature type="transmembrane region" description="Helical" evidence="7">
    <location>
        <begin position="81"/>
        <end position="99"/>
    </location>
</feature>
<comment type="catalytic activity">
    <reaction evidence="1">
        <text>ATP + protein L-histidine = ADP + protein N-phospho-L-histidine.</text>
        <dbReference type="EC" id="2.7.13.3"/>
    </reaction>
</comment>
<evidence type="ECO:0000256" key="3">
    <source>
        <dbReference type="ARBA" id="ARBA00022553"/>
    </source>
</evidence>
<proteinExistence type="predicted"/>
<dbReference type="Proteomes" id="UP001596395">
    <property type="component" value="Unassembled WGS sequence"/>
</dbReference>
<dbReference type="AlphaFoldDB" id="A0ABD5VJ15"/>
<dbReference type="SUPFAM" id="SSF47384">
    <property type="entry name" value="Homodimeric domain of signal transducing histidine kinase"/>
    <property type="match status" value="1"/>
</dbReference>
<dbReference type="Pfam" id="PF00512">
    <property type="entry name" value="HisKA"/>
    <property type="match status" value="1"/>
</dbReference>
<dbReference type="PRINTS" id="PR00344">
    <property type="entry name" value="BCTRLSENSOR"/>
</dbReference>